<dbReference type="KEGG" id="lst:LSS_20361"/>
<dbReference type="STRING" id="758847.LSS_20361"/>
<gene>
    <name evidence="2" type="ORF">LSS_20361</name>
</gene>
<evidence type="ECO:0000313" key="3">
    <source>
        <dbReference type="Proteomes" id="UP000035800"/>
    </source>
</evidence>
<reference evidence="2 3" key="1">
    <citation type="journal article" date="2012" name="Gene">
        <title>Sequence of Leptospira santarosai serovar Shermani genome and prediction of virulence-associated genes.</title>
        <authorList>
            <person name="Chou L.F."/>
            <person name="Chen Y.T."/>
            <person name="Lu C.W."/>
            <person name="Ko Y.C."/>
            <person name="Tang C.Y."/>
            <person name="Pan M.J."/>
            <person name="Tian Y.C."/>
            <person name="Chiu C.H."/>
            <person name="Hung C.C."/>
            <person name="Yang C.W."/>
        </authorList>
    </citation>
    <scope>NUCLEOTIDE SEQUENCE [LARGE SCALE GENOMIC DNA]</scope>
    <source>
        <strain evidence="2">LT 821</strain>
    </source>
</reference>
<organism evidence="2 3">
    <name type="scientific">Leptospira santarosai serovar Shermani str. LT 821</name>
    <dbReference type="NCBI Taxonomy" id="758847"/>
    <lineage>
        <taxon>Bacteria</taxon>
        <taxon>Pseudomonadati</taxon>
        <taxon>Spirochaetota</taxon>
        <taxon>Spirochaetia</taxon>
        <taxon>Leptospirales</taxon>
        <taxon>Leptospiraceae</taxon>
        <taxon>Leptospira</taxon>
    </lineage>
</organism>
<sequence length="132" mass="14263">MKEFEYSELFVSLTSEYCLWNLAEFLLVWIASACIFSSRSRECLFFAACLTQTSPPKIATSPSKKGTSPPLRLGKPGGSPGGSRPPILSFCWGLDGVSNQNTSLRLKKGLLGPKREKLPAVVPVAAGLGFRP</sequence>
<dbReference type="EMBL" id="CP006694">
    <property type="protein sequence ID" value="EKT84900.2"/>
    <property type="molecule type" value="Genomic_DNA"/>
</dbReference>
<name>K8Y525_9LEPT</name>
<dbReference type="Proteomes" id="UP000035800">
    <property type="component" value="Chromosome I"/>
</dbReference>
<accession>K8Y525</accession>
<protein>
    <submittedName>
        <fullName evidence="2">Uncharacterized protein</fullName>
    </submittedName>
</protein>
<evidence type="ECO:0000313" key="2">
    <source>
        <dbReference type="EMBL" id="EKT84900.2"/>
    </source>
</evidence>
<dbReference type="AlphaFoldDB" id="K8Y525"/>
<evidence type="ECO:0000256" key="1">
    <source>
        <dbReference type="SAM" id="MobiDB-lite"/>
    </source>
</evidence>
<feature type="compositionally biased region" description="Polar residues" evidence="1">
    <location>
        <begin position="54"/>
        <end position="66"/>
    </location>
</feature>
<feature type="region of interest" description="Disordered" evidence="1">
    <location>
        <begin position="54"/>
        <end position="84"/>
    </location>
</feature>
<reference evidence="2 3" key="2">
    <citation type="journal article" date="2014" name="Emerg. Microbes Infect.">
        <title>Potential impact on kidney infection: a whole-genome analysis of Leptospira santarosai serovar Shermani.</title>
        <authorList>
            <person name="Chou L.F."/>
            <person name="Chen T.W."/>
            <person name="Ko Y.C."/>
            <person name="Pan M.J."/>
            <person name="Tian Y.C."/>
            <person name="Chiu C.H."/>
            <person name="Tang P."/>
            <person name="Hung C.C."/>
            <person name="Yang C.W."/>
        </authorList>
    </citation>
    <scope>NUCLEOTIDE SEQUENCE</scope>
    <source>
        <strain evidence="2 3">LT 821</strain>
    </source>
</reference>
<proteinExistence type="predicted"/>